<evidence type="ECO:0000313" key="2">
    <source>
        <dbReference type="EMBL" id="OAN16727.1"/>
    </source>
</evidence>
<accession>A0A178KHH2</accession>
<feature type="region of interest" description="Disordered" evidence="1">
    <location>
        <begin position="75"/>
        <end position="95"/>
    </location>
</feature>
<dbReference type="STRING" id="858640.A3K86_09790"/>
<organism evidence="2 3">
    <name type="scientific">Photobacterium jeanii</name>
    <dbReference type="NCBI Taxonomy" id="858640"/>
    <lineage>
        <taxon>Bacteria</taxon>
        <taxon>Pseudomonadati</taxon>
        <taxon>Pseudomonadota</taxon>
        <taxon>Gammaproteobacteria</taxon>
        <taxon>Vibrionales</taxon>
        <taxon>Vibrionaceae</taxon>
        <taxon>Photobacterium</taxon>
    </lineage>
</organism>
<dbReference type="RefSeq" id="WP_068330720.1">
    <property type="nucleotide sequence ID" value="NZ_LVHF01000017.1"/>
</dbReference>
<feature type="compositionally biased region" description="Polar residues" evidence="1">
    <location>
        <begin position="83"/>
        <end position="95"/>
    </location>
</feature>
<proteinExistence type="predicted"/>
<reference evidence="2 3" key="1">
    <citation type="submission" date="2016-03" db="EMBL/GenBank/DDBJ databases">
        <title>Photobacterium proteolyticum sp. nov. a protease producing bacterium isolated from ocean sediments of Laizhou Bay.</title>
        <authorList>
            <person name="Li Y."/>
        </authorList>
    </citation>
    <scope>NUCLEOTIDE SEQUENCE [LARGE SCALE GENOMIC DNA]</scope>
    <source>
        <strain evidence="2 3">R-40508</strain>
    </source>
</reference>
<comment type="caution">
    <text evidence="2">The sequence shown here is derived from an EMBL/GenBank/DDBJ whole genome shotgun (WGS) entry which is preliminary data.</text>
</comment>
<protein>
    <recommendedName>
        <fullName evidence="4">Flagellar protein FliT</fullName>
    </recommendedName>
</protein>
<evidence type="ECO:0008006" key="4">
    <source>
        <dbReference type="Google" id="ProtNLM"/>
    </source>
</evidence>
<keyword evidence="3" id="KW-1185">Reference proteome</keyword>
<gene>
    <name evidence="2" type="ORF">A3K86_09790</name>
</gene>
<evidence type="ECO:0000256" key="1">
    <source>
        <dbReference type="SAM" id="MobiDB-lite"/>
    </source>
</evidence>
<dbReference type="Proteomes" id="UP000078503">
    <property type="component" value="Unassembled WGS sequence"/>
</dbReference>
<evidence type="ECO:0000313" key="3">
    <source>
        <dbReference type="Proteomes" id="UP000078503"/>
    </source>
</evidence>
<dbReference type="OrthoDB" id="5828151at2"/>
<dbReference type="AlphaFoldDB" id="A0A178KHH2"/>
<sequence length="95" mass="10889">MKIEQQLDGLLARFQQALAADDWDQLSALDQKLQQAIPKLRQASESAGVKQKLAQLNQFYSQMIARGEDKKAEIKQQIQQQQTNNEGMQAYLQNR</sequence>
<dbReference type="EMBL" id="LVHF01000017">
    <property type="protein sequence ID" value="OAN16727.1"/>
    <property type="molecule type" value="Genomic_DNA"/>
</dbReference>
<name>A0A178KHH2_9GAMM</name>